<dbReference type="SUPFAM" id="SSF56112">
    <property type="entry name" value="Protein kinase-like (PK-like)"/>
    <property type="match status" value="1"/>
</dbReference>
<comment type="caution">
    <text evidence="2">The sequence shown here is derived from an EMBL/GenBank/DDBJ whole genome shotgun (WGS) entry which is preliminary data.</text>
</comment>
<dbReference type="Proteomes" id="UP000886523">
    <property type="component" value="Unassembled WGS sequence"/>
</dbReference>
<keyword evidence="3" id="KW-1185">Reference proteome</keyword>
<dbReference type="Gene3D" id="1.10.510.10">
    <property type="entry name" value="Transferase(Phosphotransferase) domain 1"/>
    <property type="match status" value="1"/>
</dbReference>
<dbReference type="EMBL" id="MU129069">
    <property type="protein sequence ID" value="KAF9507935.1"/>
    <property type="molecule type" value="Genomic_DNA"/>
</dbReference>
<protein>
    <recommendedName>
        <fullName evidence="1">Fungal-type protein kinase domain-containing protein</fullName>
    </recommendedName>
</protein>
<feature type="domain" description="Fungal-type protein kinase" evidence="1">
    <location>
        <begin position="120"/>
        <end position="371"/>
    </location>
</feature>
<evidence type="ECO:0000313" key="2">
    <source>
        <dbReference type="EMBL" id="KAF9507935.1"/>
    </source>
</evidence>
<dbReference type="Pfam" id="PF17667">
    <property type="entry name" value="Pkinase_fungal"/>
    <property type="match status" value="1"/>
</dbReference>
<dbReference type="InterPro" id="IPR040976">
    <property type="entry name" value="Pkinase_fungal"/>
</dbReference>
<evidence type="ECO:0000313" key="3">
    <source>
        <dbReference type="Proteomes" id="UP000886523"/>
    </source>
</evidence>
<evidence type="ECO:0000259" key="1">
    <source>
        <dbReference type="Pfam" id="PF17667"/>
    </source>
</evidence>
<accession>A0A9P6AL89</accession>
<dbReference type="InterPro" id="IPR011009">
    <property type="entry name" value="Kinase-like_dom_sf"/>
</dbReference>
<sequence>MTSDEKTTAHPKAQSGGEDTVFKPMTEIFKNIIAMVIENSDLKLTADHCTLELEQNPSMTPTSADSYLVAKDRFNMNGKIPSWADITLSCEYKWKDGSDELDDARRAEVSMDALNSIKVKKHGKEMGDPIVLKDIWIDHDHMREGTILAQLYEDVDKEDKKLVKKHFLTTVCHGDVLIEPSVVDDTWDLMQGLKTTPDITSGLQSLHAMSQLHVPHPNLTYSHKTHYHIVFKEKGDTIDLLKKPCDVMKVLGDIVAALKLLKKLKWVHWDVSIGNILYHERGGKLADLEYAKRIGDMMSHEMRTACRTLLGTIHFMSIEVSTQEFLFPPDEPSGSGDFGELLTREIEGSMTESPHSGVQFIHMPLHDLESLCCLDSFPPYHGEHMSPLWVPANIYEELLTSKHVTCSHLNVLQCNLIQGHKKVQEKLPHSIDLNAVDDDVYNNFSYIWNYEVETIKGRIS</sequence>
<gene>
    <name evidence="2" type="ORF">BS47DRAFT_1366317</name>
</gene>
<dbReference type="AlphaFoldDB" id="A0A9P6AL89"/>
<organism evidence="2 3">
    <name type="scientific">Hydnum rufescens UP504</name>
    <dbReference type="NCBI Taxonomy" id="1448309"/>
    <lineage>
        <taxon>Eukaryota</taxon>
        <taxon>Fungi</taxon>
        <taxon>Dikarya</taxon>
        <taxon>Basidiomycota</taxon>
        <taxon>Agaricomycotina</taxon>
        <taxon>Agaricomycetes</taxon>
        <taxon>Cantharellales</taxon>
        <taxon>Hydnaceae</taxon>
        <taxon>Hydnum</taxon>
    </lineage>
</organism>
<dbReference type="OrthoDB" id="3260094at2759"/>
<reference evidence="2" key="1">
    <citation type="journal article" date="2020" name="Nat. Commun.">
        <title>Large-scale genome sequencing of mycorrhizal fungi provides insights into the early evolution of symbiotic traits.</title>
        <authorList>
            <person name="Miyauchi S."/>
            <person name="Kiss E."/>
            <person name="Kuo A."/>
            <person name="Drula E."/>
            <person name="Kohler A."/>
            <person name="Sanchez-Garcia M."/>
            <person name="Morin E."/>
            <person name="Andreopoulos B."/>
            <person name="Barry K.W."/>
            <person name="Bonito G."/>
            <person name="Buee M."/>
            <person name="Carver A."/>
            <person name="Chen C."/>
            <person name="Cichocki N."/>
            <person name="Clum A."/>
            <person name="Culley D."/>
            <person name="Crous P.W."/>
            <person name="Fauchery L."/>
            <person name="Girlanda M."/>
            <person name="Hayes R.D."/>
            <person name="Keri Z."/>
            <person name="LaButti K."/>
            <person name="Lipzen A."/>
            <person name="Lombard V."/>
            <person name="Magnuson J."/>
            <person name="Maillard F."/>
            <person name="Murat C."/>
            <person name="Nolan M."/>
            <person name="Ohm R.A."/>
            <person name="Pangilinan J."/>
            <person name="Pereira M.F."/>
            <person name="Perotto S."/>
            <person name="Peter M."/>
            <person name="Pfister S."/>
            <person name="Riley R."/>
            <person name="Sitrit Y."/>
            <person name="Stielow J.B."/>
            <person name="Szollosi G."/>
            <person name="Zifcakova L."/>
            <person name="Stursova M."/>
            <person name="Spatafora J.W."/>
            <person name="Tedersoo L."/>
            <person name="Vaario L.M."/>
            <person name="Yamada A."/>
            <person name="Yan M."/>
            <person name="Wang P."/>
            <person name="Xu J."/>
            <person name="Bruns T."/>
            <person name="Baldrian P."/>
            <person name="Vilgalys R."/>
            <person name="Dunand C."/>
            <person name="Henrissat B."/>
            <person name="Grigoriev I.V."/>
            <person name="Hibbett D."/>
            <person name="Nagy L.G."/>
            <person name="Martin F.M."/>
        </authorList>
    </citation>
    <scope>NUCLEOTIDE SEQUENCE</scope>
    <source>
        <strain evidence="2">UP504</strain>
    </source>
</reference>
<name>A0A9P6AL89_9AGAM</name>
<proteinExistence type="predicted"/>